<dbReference type="Proteomes" id="UP001219525">
    <property type="component" value="Unassembled WGS sequence"/>
</dbReference>
<accession>A0AAD6YPX7</accession>
<name>A0AAD6YPX7_9AGAR</name>
<keyword evidence="2" id="KW-1185">Reference proteome</keyword>
<evidence type="ECO:0000313" key="1">
    <source>
        <dbReference type="EMBL" id="KAJ7225823.1"/>
    </source>
</evidence>
<organism evidence="1 2">
    <name type="scientific">Mycena pura</name>
    <dbReference type="NCBI Taxonomy" id="153505"/>
    <lineage>
        <taxon>Eukaryota</taxon>
        <taxon>Fungi</taxon>
        <taxon>Dikarya</taxon>
        <taxon>Basidiomycota</taxon>
        <taxon>Agaricomycotina</taxon>
        <taxon>Agaricomycetes</taxon>
        <taxon>Agaricomycetidae</taxon>
        <taxon>Agaricales</taxon>
        <taxon>Marasmiineae</taxon>
        <taxon>Mycenaceae</taxon>
        <taxon>Mycena</taxon>
    </lineage>
</organism>
<dbReference type="AlphaFoldDB" id="A0AAD6YPX7"/>
<protein>
    <submittedName>
        <fullName evidence="1">Uncharacterized protein</fullName>
    </submittedName>
</protein>
<sequence>METTPQIRALWRRLLQFADWQQLAKDLEVLRAIVNKESNEELREKGLMKMQKLDNTLQRLKSQSKLPLSGVFIKGKIEREIAKLSRTRRWFEAESARRQVIELALIENPNFRPPTNHLSDDNNSALHDLGLQIAEAAFDEEEEIPEVVFDEEEEIPKVYDKDLNPVNRLFWTEVVNSISAPSWTVLQESEDSDPIKNLDKQGVHNNWRIDSAASGR</sequence>
<gene>
    <name evidence="1" type="ORF">GGX14DRAFT_556572</name>
</gene>
<comment type="caution">
    <text evidence="1">The sequence shown here is derived from an EMBL/GenBank/DDBJ whole genome shotgun (WGS) entry which is preliminary data.</text>
</comment>
<proteinExistence type="predicted"/>
<evidence type="ECO:0000313" key="2">
    <source>
        <dbReference type="Proteomes" id="UP001219525"/>
    </source>
</evidence>
<reference evidence="1" key="1">
    <citation type="submission" date="2023-03" db="EMBL/GenBank/DDBJ databases">
        <title>Massive genome expansion in bonnet fungi (Mycena s.s.) driven by repeated elements and novel gene families across ecological guilds.</title>
        <authorList>
            <consortium name="Lawrence Berkeley National Laboratory"/>
            <person name="Harder C.B."/>
            <person name="Miyauchi S."/>
            <person name="Viragh M."/>
            <person name="Kuo A."/>
            <person name="Thoen E."/>
            <person name="Andreopoulos B."/>
            <person name="Lu D."/>
            <person name="Skrede I."/>
            <person name="Drula E."/>
            <person name="Henrissat B."/>
            <person name="Morin E."/>
            <person name="Kohler A."/>
            <person name="Barry K."/>
            <person name="LaButti K."/>
            <person name="Morin E."/>
            <person name="Salamov A."/>
            <person name="Lipzen A."/>
            <person name="Mereny Z."/>
            <person name="Hegedus B."/>
            <person name="Baldrian P."/>
            <person name="Stursova M."/>
            <person name="Weitz H."/>
            <person name="Taylor A."/>
            <person name="Grigoriev I.V."/>
            <person name="Nagy L.G."/>
            <person name="Martin F."/>
            <person name="Kauserud H."/>
        </authorList>
    </citation>
    <scope>NUCLEOTIDE SEQUENCE</scope>
    <source>
        <strain evidence="1">9144</strain>
    </source>
</reference>
<dbReference type="EMBL" id="JARJCW010000004">
    <property type="protein sequence ID" value="KAJ7225823.1"/>
    <property type="molecule type" value="Genomic_DNA"/>
</dbReference>